<feature type="domain" description="NmrA-like" evidence="1">
    <location>
        <begin position="2"/>
        <end position="233"/>
    </location>
</feature>
<sequence>MKIAVVGATGRIGAPLTQKLLRAGHQVRALSRGGPSLDALVQAGAEPFLGSFDTGAGELGKFFQGADAAFLMVKTDWINDLHGHYPAVARRFVDALRDSPVRLAVSLTAIGSEVKGDTGHFASFHQLDQKLNELENIDLVHLRAGWFMENLLAWTDGIAKHGRIAYFLDPDVRMPWVATHDIADLAARELNHPTGDKRIVREVGSQDLTIPEVAATISREFGRAVEYRFIDRNRKEVEAEFLQGFGIPARWLYDNQTYAALNDRRVRFHGERRPLPTTMESFLRNTWKPHYLASLANPHEPESFNTWCARGGLTP</sequence>
<gene>
    <name evidence="2" type="ORF">WKW77_27875</name>
</gene>
<name>A0ABU8VP16_9BURK</name>
<evidence type="ECO:0000313" key="2">
    <source>
        <dbReference type="EMBL" id="MEJ8814922.1"/>
    </source>
</evidence>
<dbReference type="InterPro" id="IPR008030">
    <property type="entry name" value="NmrA-like"/>
</dbReference>
<reference evidence="2 3" key="1">
    <citation type="submission" date="2024-03" db="EMBL/GenBank/DDBJ databases">
        <title>Novel species of the genus Variovorax.</title>
        <authorList>
            <person name="Liu Q."/>
            <person name="Xin Y.-H."/>
        </authorList>
    </citation>
    <scope>NUCLEOTIDE SEQUENCE [LARGE SCALE GENOMIC DNA]</scope>
    <source>
        <strain evidence="2 3">KACC 18899</strain>
    </source>
</reference>
<keyword evidence="3" id="KW-1185">Reference proteome</keyword>
<dbReference type="SUPFAM" id="SSF51735">
    <property type="entry name" value="NAD(P)-binding Rossmann-fold domains"/>
    <property type="match status" value="1"/>
</dbReference>
<accession>A0ABU8VP16</accession>
<evidence type="ECO:0000313" key="3">
    <source>
        <dbReference type="Proteomes" id="UP001365846"/>
    </source>
</evidence>
<dbReference type="InterPro" id="IPR051604">
    <property type="entry name" value="Ergot_Alk_Oxidoreductase"/>
</dbReference>
<dbReference type="RefSeq" id="WP_340360145.1">
    <property type="nucleotide sequence ID" value="NZ_JBBKZU010000015.1"/>
</dbReference>
<dbReference type="EMBL" id="JBBKZU010000015">
    <property type="protein sequence ID" value="MEJ8814922.1"/>
    <property type="molecule type" value="Genomic_DNA"/>
</dbReference>
<protein>
    <submittedName>
        <fullName evidence="2">NmrA family NAD(P)-binding protein</fullName>
    </submittedName>
</protein>
<dbReference type="Proteomes" id="UP001365846">
    <property type="component" value="Unassembled WGS sequence"/>
</dbReference>
<dbReference type="PANTHER" id="PTHR43162">
    <property type="match status" value="1"/>
</dbReference>
<dbReference type="Gene3D" id="3.90.25.10">
    <property type="entry name" value="UDP-galactose 4-epimerase, domain 1"/>
    <property type="match status" value="1"/>
</dbReference>
<proteinExistence type="predicted"/>
<dbReference type="Pfam" id="PF05368">
    <property type="entry name" value="NmrA"/>
    <property type="match status" value="1"/>
</dbReference>
<dbReference type="Gene3D" id="3.40.50.720">
    <property type="entry name" value="NAD(P)-binding Rossmann-like Domain"/>
    <property type="match status" value="1"/>
</dbReference>
<organism evidence="2 3">
    <name type="scientific">Variovorax ureilyticus</name>
    <dbReference type="NCBI Taxonomy" id="1836198"/>
    <lineage>
        <taxon>Bacteria</taxon>
        <taxon>Pseudomonadati</taxon>
        <taxon>Pseudomonadota</taxon>
        <taxon>Betaproteobacteria</taxon>
        <taxon>Burkholderiales</taxon>
        <taxon>Comamonadaceae</taxon>
        <taxon>Variovorax</taxon>
    </lineage>
</organism>
<evidence type="ECO:0000259" key="1">
    <source>
        <dbReference type="Pfam" id="PF05368"/>
    </source>
</evidence>
<dbReference type="InterPro" id="IPR036291">
    <property type="entry name" value="NAD(P)-bd_dom_sf"/>
</dbReference>
<comment type="caution">
    <text evidence="2">The sequence shown here is derived from an EMBL/GenBank/DDBJ whole genome shotgun (WGS) entry which is preliminary data.</text>
</comment>
<dbReference type="PANTHER" id="PTHR43162:SF1">
    <property type="entry name" value="PRESTALK A DIFFERENTIATION PROTEIN A"/>
    <property type="match status" value="1"/>
</dbReference>